<reference evidence="2" key="2">
    <citation type="submission" date="2020-06" db="EMBL/GenBank/DDBJ databases">
        <authorList>
            <person name="Ji K."/>
            <person name="Li J."/>
        </authorList>
    </citation>
    <scope>NUCLEOTIDE SEQUENCE</scope>
    <source>
        <strain evidence="2">JKM2019</strain>
        <tissue evidence="2">Whole body</tissue>
    </source>
</reference>
<sequence>MSTISTLFNIYVWLISINNHVMIINSLETSSPYKNLEYLNDMNRTCSFRTLRATISTITSMAIIHEQLWIYYSDHIVAIYDQFNEKHYDHDNHRLYLFDEKFIDMRSYLYDSELMKHWPYELNETTSMGEISLAFLSPPNDQSKLILSYWIALIDLYETTITSGSNVNKTIRIQLINTYNRFLATGYPDNRNEKFEIEHEYKNFSLNTDSLSDEINTQIISLSIDGKFYQIFVATQPAPTVVVFDNYLLKEIYGILCINDDQDFYMIPNNQQLMADCEPPVNFLHDIVFGFNINETLYLISSYNRYVLAVEKRLVISFQRKFPIYRRRSLDDFIICMKPPIWPLPLDEDFFTTIETKTQTTNQTNEKVFTNQSSTNRPYYQYFDNNGLKNNFNFRISIIIIMMFIKYLIISVIYFNVCYYCQNICFHL</sequence>
<reference evidence="3" key="1">
    <citation type="submission" date="2013-05" db="EMBL/GenBank/DDBJ databases">
        <authorList>
            <person name="Yim A.K.Y."/>
            <person name="Chan T.F."/>
            <person name="Ji K.M."/>
            <person name="Liu X.Y."/>
            <person name="Zhou J.W."/>
            <person name="Li R.Q."/>
            <person name="Yang K.Y."/>
            <person name="Li J."/>
            <person name="Li M."/>
            <person name="Law P.T.W."/>
            <person name="Wu Y.L."/>
            <person name="Cai Z.L."/>
            <person name="Qin H."/>
            <person name="Bao Y."/>
            <person name="Leung R.K.K."/>
            <person name="Ng P.K.S."/>
            <person name="Zou J."/>
            <person name="Zhong X.J."/>
            <person name="Ran P.X."/>
            <person name="Zhong N.S."/>
            <person name="Liu Z.G."/>
            <person name="Tsui S.K.W."/>
        </authorList>
    </citation>
    <scope>NUCLEOTIDE SEQUENCE</scope>
    <source>
        <strain evidence="3">Derf</strain>
        <tissue evidence="3">Whole organism</tissue>
    </source>
</reference>
<keyword evidence="4" id="KW-1185">Reference proteome</keyword>
<protein>
    <submittedName>
        <fullName evidence="3">Uncharacterized protein</fullName>
    </submittedName>
</protein>
<gene>
    <name evidence="3" type="ORF">DERF_005361</name>
    <name evidence="2" type="ORF">HUG17_3606</name>
</gene>
<organism evidence="3 4">
    <name type="scientific">Dermatophagoides farinae</name>
    <name type="common">American house dust mite</name>
    <dbReference type="NCBI Taxonomy" id="6954"/>
    <lineage>
        <taxon>Eukaryota</taxon>
        <taxon>Metazoa</taxon>
        <taxon>Ecdysozoa</taxon>
        <taxon>Arthropoda</taxon>
        <taxon>Chelicerata</taxon>
        <taxon>Arachnida</taxon>
        <taxon>Acari</taxon>
        <taxon>Acariformes</taxon>
        <taxon>Sarcoptiformes</taxon>
        <taxon>Astigmata</taxon>
        <taxon>Psoroptidia</taxon>
        <taxon>Analgoidea</taxon>
        <taxon>Pyroglyphidae</taxon>
        <taxon>Dermatophagoidinae</taxon>
        <taxon>Dermatophagoides</taxon>
    </lineage>
</organism>
<dbReference type="EMBL" id="ASGP02000002">
    <property type="protein sequence ID" value="KAH9521729.1"/>
    <property type="molecule type" value="Genomic_DNA"/>
</dbReference>
<accession>A0A922I818</accession>
<dbReference type="AlphaFoldDB" id="A0A922I818"/>
<comment type="caution">
    <text evidence="3">The sequence shown here is derived from an EMBL/GenBank/DDBJ whole genome shotgun (WGS) entry which is preliminary data.</text>
</comment>
<proteinExistence type="predicted"/>
<feature type="transmembrane region" description="Helical" evidence="1">
    <location>
        <begin position="396"/>
        <end position="417"/>
    </location>
</feature>
<evidence type="ECO:0000256" key="1">
    <source>
        <dbReference type="SAM" id="Phobius"/>
    </source>
</evidence>
<evidence type="ECO:0000313" key="3">
    <source>
        <dbReference type="EMBL" id="KAH9521729.1"/>
    </source>
</evidence>
<dbReference type="EMBL" id="SDOV01000007">
    <property type="protein sequence ID" value="KAH7639573.1"/>
    <property type="molecule type" value="Genomic_DNA"/>
</dbReference>
<name>A0A922I818_DERFA</name>
<evidence type="ECO:0000313" key="2">
    <source>
        <dbReference type="EMBL" id="KAH7639573.1"/>
    </source>
</evidence>
<keyword evidence="1" id="KW-0812">Transmembrane</keyword>
<evidence type="ECO:0000313" key="4">
    <source>
        <dbReference type="Proteomes" id="UP000790347"/>
    </source>
</evidence>
<keyword evidence="1" id="KW-1133">Transmembrane helix</keyword>
<dbReference type="Proteomes" id="UP000828236">
    <property type="component" value="Unassembled WGS sequence"/>
</dbReference>
<keyword evidence="1" id="KW-0472">Membrane</keyword>
<dbReference type="Proteomes" id="UP000790347">
    <property type="component" value="Unassembled WGS sequence"/>
</dbReference>
<reference evidence="2" key="3">
    <citation type="journal article" date="2021" name="World Allergy Organ. J.">
        <title>Chromosome-level assembly of Dermatophagoides farinae genome and transcriptome reveals two novel allergens Der f 37 and Der f 39.</title>
        <authorList>
            <person name="Chen J."/>
            <person name="Cai Z."/>
            <person name="Fan D."/>
            <person name="Hu J."/>
            <person name="Hou Y."/>
            <person name="He Y."/>
            <person name="Zhang Z."/>
            <person name="Zhao Z."/>
            <person name="Gao P."/>
            <person name="Hu W."/>
            <person name="Sun J."/>
            <person name="Li J."/>
            <person name="Ji K."/>
        </authorList>
    </citation>
    <scope>NUCLEOTIDE SEQUENCE</scope>
    <source>
        <strain evidence="2">JKM2019</strain>
    </source>
</reference>
<dbReference type="OrthoDB" id="6514105at2759"/>
<reference evidence="3" key="4">
    <citation type="journal article" date="2022" name="Res Sq">
        <title>Comparative Genomics Reveals Insights into the Divergent Evolution of Astigmatic Mites and Household Pest Adaptations.</title>
        <authorList>
            <person name="Xiong Q."/>
            <person name="Wan A.T.-Y."/>
            <person name="Liu X.-Y."/>
            <person name="Fung C.S.-H."/>
            <person name="Xiao X."/>
            <person name="Malainual N."/>
            <person name="Hou J."/>
            <person name="Wang L."/>
            <person name="Wang M."/>
            <person name="Yang K."/>
            <person name="Cui Y."/>
            <person name="Leung E."/>
            <person name="Nong W."/>
            <person name="Shin S.-K."/>
            <person name="Au S."/>
            <person name="Jeong K.Y."/>
            <person name="Chew F.T."/>
            <person name="Hui J."/>
            <person name="Leung T.F."/>
            <person name="Tungtrongchitr A."/>
            <person name="Zhong N."/>
            <person name="Liu Z."/>
            <person name="Tsui S."/>
        </authorList>
    </citation>
    <scope>NUCLEOTIDE SEQUENCE</scope>
    <source>
        <strain evidence="3">Derf</strain>
        <tissue evidence="3">Whole organism</tissue>
    </source>
</reference>